<feature type="coiled-coil region" evidence="1">
    <location>
        <begin position="99"/>
        <end position="126"/>
    </location>
</feature>
<comment type="caution">
    <text evidence="2">The sequence shown here is derived from an EMBL/GenBank/DDBJ whole genome shotgun (WGS) entry which is preliminary data.</text>
</comment>
<dbReference type="Proteomes" id="UP001271249">
    <property type="component" value="Unassembled WGS sequence"/>
</dbReference>
<dbReference type="RefSeq" id="WP_320229825.1">
    <property type="nucleotide sequence ID" value="NZ_JAVIJC010000051.1"/>
</dbReference>
<evidence type="ECO:0000313" key="2">
    <source>
        <dbReference type="EMBL" id="MDX8496114.1"/>
    </source>
</evidence>
<dbReference type="InterPro" id="IPR046229">
    <property type="entry name" value="TnpC-like"/>
</dbReference>
<evidence type="ECO:0000256" key="1">
    <source>
        <dbReference type="SAM" id="Coils"/>
    </source>
</evidence>
<name>A0ABU4ZA03_9HYPH</name>
<protein>
    <submittedName>
        <fullName evidence="2">DUF6262 family protein</fullName>
    </submittedName>
</protein>
<organism evidence="2 3">
    <name type="scientific">Mesorhizobium captivum</name>
    <dbReference type="NCBI Taxonomy" id="3072319"/>
    <lineage>
        <taxon>Bacteria</taxon>
        <taxon>Pseudomonadati</taxon>
        <taxon>Pseudomonadota</taxon>
        <taxon>Alphaproteobacteria</taxon>
        <taxon>Hyphomicrobiales</taxon>
        <taxon>Phyllobacteriaceae</taxon>
        <taxon>Mesorhizobium</taxon>
    </lineage>
</organism>
<dbReference type="EMBL" id="JAVIJC010000051">
    <property type="protein sequence ID" value="MDX8496114.1"/>
    <property type="molecule type" value="Genomic_DNA"/>
</dbReference>
<gene>
    <name evidence="2" type="ORF">RFN29_31800</name>
</gene>
<evidence type="ECO:0000313" key="3">
    <source>
        <dbReference type="Proteomes" id="UP001271249"/>
    </source>
</evidence>
<reference evidence="2 3" key="1">
    <citation type="submission" date="2023-08" db="EMBL/GenBank/DDBJ databases">
        <title>Implementing the SeqCode for naming new Mesorhizobium species isolated from Vachellia karroo root nodules.</title>
        <authorList>
            <person name="Van Lill M."/>
        </authorList>
    </citation>
    <scope>NUCLEOTIDE SEQUENCE [LARGE SCALE GENOMIC DNA]</scope>
    <source>
        <strain evidence="2 3">VK22B</strain>
    </source>
</reference>
<proteinExistence type="predicted"/>
<keyword evidence="3" id="KW-1185">Reference proteome</keyword>
<accession>A0ABU4ZA03</accession>
<dbReference type="Pfam" id="PF19776">
    <property type="entry name" value="DUF6262"/>
    <property type="match status" value="1"/>
</dbReference>
<sequence>MTRGVQQGEENVRRLRAYLKGLETAQRCLPSRDGRPNLSAIADACGFDRGVFYANQTAKLLLDEAYRNLGLEEATVAAPTAFDQARLREETKARADVRSKALEEEVLRLRVENAKLREENERFRALRRLLADTGRIP</sequence>
<keyword evidence="1" id="KW-0175">Coiled coil</keyword>